<name>A0A3S2Y4W0_9SPHI</name>
<gene>
    <name evidence="1" type="ORF">EOD41_09025</name>
</gene>
<dbReference type="Proteomes" id="UP000282759">
    <property type="component" value="Unassembled WGS sequence"/>
</dbReference>
<sequence length="85" mass="9934">MLPNDGTGTTLDLNVLRLIEVTRQFETRYASRHDILKRCINFYPSPFSIHTDNVFNPICSNMILIRRLSNDRFVGRFGLLQLYLT</sequence>
<dbReference type="AlphaFoldDB" id="A0A3S2Y4W0"/>
<proteinExistence type="predicted"/>
<comment type="caution">
    <text evidence="1">The sequence shown here is derived from an EMBL/GenBank/DDBJ whole genome shotgun (WGS) entry which is preliminary data.</text>
</comment>
<protein>
    <submittedName>
        <fullName evidence="1">Uncharacterized protein</fullName>
    </submittedName>
</protein>
<evidence type="ECO:0000313" key="1">
    <source>
        <dbReference type="EMBL" id="RVU02080.1"/>
    </source>
</evidence>
<reference evidence="1 2" key="1">
    <citation type="submission" date="2019-01" db="EMBL/GenBank/DDBJ databases">
        <authorList>
            <person name="Chen W.-M."/>
        </authorList>
    </citation>
    <scope>NUCLEOTIDE SEQUENCE [LARGE SCALE GENOMIC DNA]</scope>
    <source>
        <strain evidence="1 2">YBJ-36</strain>
    </source>
</reference>
<evidence type="ECO:0000313" key="2">
    <source>
        <dbReference type="Proteomes" id="UP000282759"/>
    </source>
</evidence>
<keyword evidence="2" id="KW-1185">Reference proteome</keyword>
<dbReference type="EMBL" id="SACK01000002">
    <property type="protein sequence ID" value="RVU02080.1"/>
    <property type="molecule type" value="Genomic_DNA"/>
</dbReference>
<dbReference type="RefSeq" id="WP_127704445.1">
    <property type="nucleotide sequence ID" value="NZ_SACK01000002.1"/>
</dbReference>
<organism evidence="1 2">
    <name type="scientific">Mucilaginibacter limnophilus</name>
    <dbReference type="NCBI Taxonomy" id="1932778"/>
    <lineage>
        <taxon>Bacteria</taxon>
        <taxon>Pseudomonadati</taxon>
        <taxon>Bacteroidota</taxon>
        <taxon>Sphingobacteriia</taxon>
        <taxon>Sphingobacteriales</taxon>
        <taxon>Sphingobacteriaceae</taxon>
        <taxon>Mucilaginibacter</taxon>
    </lineage>
</organism>
<accession>A0A3S2Y4W0</accession>